<proteinExistence type="predicted"/>
<sequence>MQVFQYCFHLFLIATFVSFEVLRNQSSRKLDEFYHNIHVTMKSFNISVQLRERVWRYIKLQREVSDMYFLIAESTFRCLPRDLYIMTCGIKIGHIIKNQPLFFEFSDYMMAHIATVATLHLFPATEVMKYAGEVCTEIHILIAGYCTMKLQDGRSKVVEPGECLYVLEATLNIPSLVTVIALTNCKIVTIKYQNFKAILLHYSIDYESLQFTVKTFPYWAAVKKLQRHHHHAKREIVEISNAQPNVFCFGYRMKKRRVAVVGADGNRLTTLHVGSVFGNLDNCPLGRRTLKMVASGHVEWMAAENVSQPLSERLGNYLNLLWETTKGTQYPMLLNEAPYYLKEAVLNSLFGSNLVNHPALRHCHKDMIRQMTFCLRTLVFFAGDVIVYVGDIDNCMYFIQQGEVQAISEDTMSSEVVVKVLRSGEMFSFHQGLYERCGHEYTYKVTTYTVITYLNRESWSYLLDFFPASKYLIYKYAEENPIG</sequence>
<protein>
    <submittedName>
        <fullName evidence="1">Voltage and ligand gated potassium channel</fullName>
    </submittedName>
</protein>
<reference evidence="1" key="1">
    <citation type="submission" date="2022-04" db="EMBL/GenBank/DDBJ databases">
        <title>Chromosome-scale genome assembly of Holotrichia oblita Faldermann.</title>
        <authorList>
            <person name="Rongchong L."/>
        </authorList>
    </citation>
    <scope>NUCLEOTIDE SEQUENCE</scope>
    <source>
        <strain evidence="1">81SQS9</strain>
    </source>
</reference>
<evidence type="ECO:0000313" key="2">
    <source>
        <dbReference type="Proteomes" id="UP001056778"/>
    </source>
</evidence>
<accession>A0ACB9SLV3</accession>
<dbReference type="Proteomes" id="UP001056778">
    <property type="component" value="Chromosome 8"/>
</dbReference>
<comment type="caution">
    <text evidence="1">The sequence shown here is derived from an EMBL/GenBank/DDBJ whole genome shotgun (WGS) entry which is preliminary data.</text>
</comment>
<gene>
    <name evidence="1" type="ORF">MML48_8g00007616</name>
</gene>
<keyword evidence="2" id="KW-1185">Reference proteome</keyword>
<organism evidence="1 2">
    <name type="scientific">Holotrichia oblita</name>
    <name type="common">Chafer beetle</name>
    <dbReference type="NCBI Taxonomy" id="644536"/>
    <lineage>
        <taxon>Eukaryota</taxon>
        <taxon>Metazoa</taxon>
        <taxon>Ecdysozoa</taxon>
        <taxon>Arthropoda</taxon>
        <taxon>Hexapoda</taxon>
        <taxon>Insecta</taxon>
        <taxon>Pterygota</taxon>
        <taxon>Neoptera</taxon>
        <taxon>Endopterygota</taxon>
        <taxon>Coleoptera</taxon>
        <taxon>Polyphaga</taxon>
        <taxon>Scarabaeiformia</taxon>
        <taxon>Scarabaeidae</taxon>
        <taxon>Melolonthinae</taxon>
        <taxon>Holotrichia</taxon>
    </lineage>
</organism>
<keyword evidence="1" id="KW-0406">Ion transport</keyword>
<dbReference type="EMBL" id="CM043022">
    <property type="protein sequence ID" value="KAI4456102.1"/>
    <property type="molecule type" value="Genomic_DNA"/>
</dbReference>
<evidence type="ECO:0000313" key="1">
    <source>
        <dbReference type="EMBL" id="KAI4456102.1"/>
    </source>
</evidence>
<name>A0ACB9SLV3_HOLOL</name>
<keyword evidence="1" id="KW-0407">Ion channel</keyword>
<keyword evidence="1" id="KW-0813">Transport</keyword>